<reference evidence="2" key="1">
    <citation type="journal article" date="2022" name="New Phytol.">
        <title>Phylogenomic structure and speciation in an emerging model: the Sphagnum magellanicum complex (Bryophyta).</title>
        <authorList>
            <person name="Shaw A.J."/>
            <person name="Piatkowski B."/>
            <person name="Duffy A.M."/>
            <person name="Aguero B."/>
            <person name="Imwattana K."/>
            <person name="Nieto-Lugilde M."/>
            <person name="Healey A."/>
            <person name="Weston D.J."/>
            <person name="Patel M.N."/>
            <person name="Schmutz J."/>
            <person name="Grimwood J."/>
            <person name="Yavitt J.B."/>
            <person name="Hassel K."/>
            <person name="Stenoien H.K."/>
            <person name="Flatberg K.I."/>
            <person name="Bickford C.P."/>
            <person name="Hicks K.A."/>
        </authorList>
    </citation>
    <scope>NUCLEOTIDE SEQUENCE [LARGE SCALE GENOMIC DNA]</scope>
</reference>
<comment type="caution">
    <text evidence="1">The sequence shown here is derived from an EMBL/GenBank/DDBJ whole genome shotgun (WGS) entry which is preliminary data.</text>
</comment>
<keyword evidence="2" id="KW-1185">Reference proteome</keyword>
<proteinExistence type="predicted"/>
<sequence length="577" mass="62891">MAASFLKLGLKPPSSDLFFSSAFDLEGYTRRRRRRRSSVACMLCFAAAAAAVVVADKDVLLLVSRARRQQQALQTITTQSLFKSSLLPDVIENVAQESKSGSSSGSSVVVVGAGEETRETGIAIGGVQGEEGLWSIIIPTYDRRPILTKCLQALETQLGYERSGISRYEVIVVDDGSTDGTLEFLLPASTCSRSGEEKEAAAIQPFREGNSSEGNAHTTTTTTTSTTGHDSQIRVRVCTSQSGERSSSTRRNNSGFAAARGFACQEPREQIQLSQDLQLCTEAAANDFTTSSSSITICEGVEVSNESSDSLQQSQRFPHVKVIRQQHAGATRARNLGVKCSRGAVVVFIDSDLVVTCDFLRAHGAALLEAHKQDGGDQAFTYGRVINTSNFERPEAENFKLTDKSAAFFATGNVAISRRLLLKAGELLGNAAEGPFDADFSEYGWEDLELGVRLKELGARIKHVPSAIGYHWHPAFSVDQIPKLVDQERQRGRNGVRFFRKHPKLGVRLMTQMTPFHEGLWFFLTFGGLLNEKLLEPILDRLVAAGKPGLAAALLSPILNWHTVQAAKEEVKKLKMS</sequence>
<evidence type="ECO:0000313" key="1">
    <source>
        <dbReference type="EMBL" id="KAH9557633.1"/>
    </source>
</evidence>
<dbReference type="EMBL" id="CM038913">
    <property type="protein sequence ID" value="KAH9557633.1"/>
    <property type="molecule type" value="Genomic_DNA"/>
</dbReference>
<protein>
    <submittedName>
        <fullName evidence="1">Uncharacterized protein</fullName>
    </submittedName>
</protein>
<gene>
    <name evidence="1" type="ORF">CY35_07G094400</name>
</gene>
<evidence type="ECO:0000313" key="2">
    <source>
        <dbReference type="Proteomes" id="UP000828922"/>
    </source>
</evidence>
<organism evidence="1 2">
    <name type="scientific">Sphagnum magellanicum</name>
    <dbReference type="NCBI Taxonomy" id="128215"/>
    <lineage>
        <taxon>Eukaryota</taxon>
        <taxon>Viridiplantae</taxon>
        <taxon>Streptophyta</taxon>
        <taxon>Embryophyta</taxon>
        <taxon>Bryophyta</taxon>
        <taxon>Sphagnophytina</taxon>
        <taxon>Sphagnopsida</taxon>
        <taxon>Sphagnales</taxon>
        <taxon>Sphagnaceae</taxon>
        <taxon>Sphagnum</taxon>
    </lineage>
</organism>
<accession>A0ACB8HN70</accession>
<name>A0ACB8HN70_9BRYO</name>
<dbReference type="Proteomes" id="UP000828922">
    <property type="component" value="Linkage Group LG07"/>
</dbReference>